<dbReference type="RefSeq" id="WP_177715186.1">
    <property type="nucleotide sequence ID" value="NZ_JACRSQ010000006.1"/>
</dbReference>
<keyword evidence="1" id="KW-0378">Hydrolase</keyword>
<evidence type="ECO:0000313" key="4">
    <source>
        <dbReference type="Proteomes" id="UP000657006"/>
    </source>
</evidence>
<dbReference type="PANTHER" id="PTHR30337:SF7">
    <property type="entry name" value="PHOSPHOESTERASE"/>
    <property type="match status" value="1"/>
</dbReference>
<dbReference type="CDD" id="cd00840">
    <property type="entry name" value="MPP_Mre11_N"/>
    <property type="match status" value="1"/>
</dbReference>
<keyword evidence="3" id="KW-0269">Exonuclease</keyword>
<keyword evidence="3" id="KW-0540">Nuclease</keyword>
<dbReference type="Pfam" id="PF00149">
    <property type="entry name" value="Metallophos"/>
    <property type="match status" value="1"/>
</dbReference>
<keyword evidence="4" id="KW-1185">Reference proteome</keyword>
<protein>
    <submittedName>
        <fullName evidence="3">DNA repair exonuclease</fullName>
    </submittedName>
</protein>
<dbReference type="InterPro" id="IPR050535">
    <property type="entry name" value="DNA_Repair-Maintenance_Comp"/>
</dbReference>
<evidence type="ECO:0000256" key="1">
    <source>
        <dbReference type="ARBA" id="ARBA00022801"/>
    </source>
</evidence>
<comment type="caution">
    <text evidence="3">The sequence shown here is derived from an EMBL/GenBank/DDBJ whole genome shotgun (WGS) entry which is preliminary data.</text>
</comment>
<dbReference type="SUPFAM" id="SSF56300">
    <property type="entry name" value="Metallo-dependent phosphatases"/>
    <property type="match status" value="1"/>
</dbReference>
<dbReference type="InterPro" id="IPR041796">
    <property type="entry name" value="Mre11_N"/>
</dbReference>
<reference evidence="3" key="1">
    <citation type="submission" date="2020-08" db="EMBL/GenBank/DDBJ databases">
        <title>Genome public.</title>
        <authorList>
            <person name="Liu C."/>
            <person name="Sun Q."/>
        </authorList>
    </citation>
    <scope>NUCLEOTIDE SEQUENCE</scope>
    <source>
        <strain evidence="3">NSJ-32</strain>
    </source>
</reference>
<dbReference type="InterPro" id="IPR029052">
    <property type="entry name" value="Metallo-depent_PP-like"/>
</dbReference>
<evidence type="ECO:0000259" key="2">
    <source>
        <dbReference type="Pfam" id="PF00149"/>
    </source>
</evidence>
<proteinExistence type="predicted"/>
<dbReference type="Proteomes" id="UP000657006">
    <property type="component" value="Unassembled WGS sequence"/>
</dbReference>
<dbReference type="InterPro" id="IPR004843">
    <property type="entry name" value="Calcineurin-like_PHP"/>
</dbReference>
<dbReference type="PANTHER" id="PTHR30337">
    <property type="entry name" value="COMPONENT OF ATP-DEPENDENT DSDNA EXONUCLEASE"/>
    <property type="match status" value="1"/>
</dbReference>
<sequence length="379" mass="43388">MDSISFLHMADLHAGKNFHHASFGSVLGKSRRREIMDTFYRIVDMAVEARVDFLLIAGDLVEAEYISRRDLRNIQWKLEQAAGQSDLQVILIAGNHDYLSKDSIYADSAWPSNVTVMPPGFSVQRFVDKKTAIGAVSWDTAEMTALPEMAWDGDDSLFHILLLHGDLYGKDSPYLPLDLQRLQEIPAHYTALGHIHKPDIFRFPDGRGAAYPGSPEPLDFSETGSHGVIKGTLRREGGEVRLDFEFIPVAQRQFRILDFALTPDLSEQEVFARMEAGVGEMERKRDLCRFRLTGYRENFEGLDVEELRWRLLDSGFYYVEVQDETEPFYDLDSLKKEYAGSIIGRFIETMEEKIDRQEPYAQEALYQGLDALLQEMKKR</sequence>
<dbReference type="EMBL" id="JACRSQ010000006">
    <property type="protein sequence ID" value="MBC8542995.1"/>
    <property type="molecule type" value="Genomic_DNA"/>
</dbReference>
<dbReference type="AlphaFoldDB" id="A0A926DPV8"/>
<accession>A0A926DPV8</accession>
<organism evidence="3 4">
    <name type="scientific">Bianquea renquensis</name>
    <dbReference type="NCBI Taxonomy" id="2763661"/>
    <lineage>
        <taxon>Bacteria</taxon>
        <taxon>Bacillati</taxon>
        <taxon>Bacillota</taxon>
        <taxon>Clostridia</taxon>
        <taxon>Eubacteriales</taxon>
        <taxon>Bianqueaceae</taxon>
        <taxon>Bianquea</taxon>
    </lineage>
</organism>
<dbReference type="GO" id="GO:0004527">
    <property type="term" value="F:exonuclease activity"/>
    <property type="evidence" value="ECO:0007669"/>
    <property type="project" value="UniProtKB-KW"/>
</dbReference>
<feature type="domain" description="Calcineurin-like phosphoesterase" evidence="2">
    <location>
        <begin position="5"/>
        <end position="198"/>
    </location>
</feature>
<evidence type="ECO:0000313" key="3">
    <source>
        <dbReference type="EMBL" id="MBC8542995.1"/>
    </source>
</evidence>
<dbReference type="Gene3D" id="3.60.21.10">
    <property type="match status" value="1"/>
</dbReference>
<gene>
    <name evidence="3" type="ORF">H8730_05505</name>
</gene>
<name>A0A926DPV8_9FIRM</name>